<reference evidence="1" key="1">
    <citation type="submission" date="2018-05" db="EMBL/GenBank/DDBJ databases">
        <authorList>
            <person name="Lanie J.A."/>
            <person name="Ng W.-L."/>
            <person name="Kazmierczak K.M."/>
            <person name="Andrzejewski T.M."/>
            <person name="Davidsen T.M."/>
            <person name="Wayne K.J."/>
            <person name="Tettelin H."/>
            <person name="Glass J.I."/>
            <person name="Rusch D."/>
            <person name="Podicherti R."/>
            <person name="Tsui H.-C.T."/>
            <person name="Winkler M.E."/>
        </authorList>
    </citation>
    <scope>NUCLEOTIDE SEQUENCE</scope>
</reference>
<dbReference type="EMBL" id="UINC01001205">
    <property type="protein sequence ID" value="SUZ74243.1"/>
    <property type="molecule type" value="Genomic_DNA"/>
</dbReference>
<gene>
    <name evidence="1" type="ORF">METZ01_LOCUS27097</name>
</gene>
<proteinExistence type="predicted"/>
<sequence length="26" mass="2836">MPLHLTNRTDSRSLKIDAGGSIIENP</sequence>
<protein>
    <submittedName>
        <fullName evidence="1">Uncharacterized protein</fullName>
    </submittedName>
</protein>
<organism evidence="1">
    <name type="scientific">marine metagenome</name>
    <dbReference type="NCBI Taxonomy" id="408172"/>
    <lineage>
        <taxon>unclassified sequences</taxon>
        <taxon>metagenomes</taxon>
        <taxon>ecological metagenomes</taxon>
    </lineage>
</organism>
<dbReference type="AlphaFoldDB" id="A0A381Q9C7"/>
<evidence type="ECO:0000313" key="1">
    <source>
        <dbReference type="EMBL" id="SUZ74243.1"/>
    </source>
</evidence>
<name>A0A381Q9C7_9ZZZZ</name>
<accession>A0A381Q9C7</accession>